<dbReference type="KEGG" id="palw:PSAL_023790"/>
<dbReference type="RefSeq" id="WP_119838604.1">
    <property type="nucleotide sequence ID" value="NZ_CP060436.1"/>
</dbReference>
<dbReference type="EMBL" id="CP060436">
    <property type="protein sequence ID" value="QPM91130.1"/>
    <property type="molecule type" value="Genomic_DNA"/>
</dbReference>
<feature type="transmembrane region" description="Helical" evidence="6">
    <location>
        <begin position="25"/>
        <end position="47"/>
    </location>
</feature>
<dbReference type="InterPro" id="IPR007343">
    <property type="entry name" value="Uncharacterised_pept_Zn_put"/>
</dbReference>
<keyword evidence="4 6" id="KW-0472">Membrane</keyword>
<dbReference type="PANTHER" id="PTHR30168">
    <property type="entry name" value="PUTATIVE MEMBRANE PROTEIN YPFJ"/>
    <property type="match status" value="1"/>
</dbReference>
<sequence length="286" mass="30462">MRLKGRRASRNIDDRRAQGGRGRGSVGGIGGLGIGGVLLVLAIGWFAGVDVTPLLTGDQGSYSSDGTTRELSAEEETAGQFAAQVLATTEDVWAEVLPRQVGIDYELPVMVLFSGVTNSGCGGASQATGPFYCPLDNRVYLDTDFFATLERELGAEGDFAAAYVVGHEVGHHVQNQLGILGKANRVRSEASESEANAMSVRIELQADCFAGVWASYVDGLLEPGDVQEAVNAARMIGDDRLQEQAGRVPQPHSFTHGTSEQRANWFTTGYRSGELGDCDTFNAARL</sequence>
<feature type="region of interest" description="Disordered" evidence="5">
    <location>
        <begin position="1"/>
        <end position="23"/>
    </location>
</feature>
<evidence type="ECO:0000313" key="7">
    <source>
        <dbReference type="EMBL" id="QPM91130.1"/>
    </source>
</evidence>
<evidence type="ECO:0000256" key="1">
    <source>
        <dbReference type="ARBA" id="ARBA00004167"/>
    </source>
</evidence>
<keyword evidence="2 6" id="KW-0812">Transmembrane</keyword>
<evidence type="ECO:0000313" key="8">
    <source>
        <dbReference type="Proteomes" id="UP000283786"/>
    </source>
</evidence>
<dbReference type="OrthoDB" id="9774900at2"/>
<dbReference type="Pfam" id="PF04228">
    <property type="entry name" value="Zn_peptidase"/>
    <property type="match status" value="1"/>
</dbReference>
<dbReference type="AlphaFoldDB" id="A0A418SIW0"/>
<evidence type="ECO:0000256" key="5">
    <source>
        <dbReference type="SAM" id="MobiDB-lite"/>
    </source>
</evidence>
<gene>
    <name evidence="7" type="ORF">PSAL_023790</name>
</gene>
<name>A0A418SIW0_9RHOB</name>
<accession>A0A418SIW0</accession>
<dbReference type="Proteomes" id="UP000283786">
    <property type="component" value="Chromosome"/>
</dbReference>
<evidence type="ECO:0000256" key="2">
    <source>
        <dbReference type="ARBA" id="ARBA00022692"/>
    </source>
</evidence>
<keyword evidence="8" id="KW-1185">Reference proteome</keyword>
<proteinExistence type="predicted"/>
<reference evidence="7 8" key="1">
    <citation type="submission" date="2020-08" db="EMBL/GenBank/DDBJ databases">
        <title>Genome sequence of Rhodobacteraceae bacterium Lw-13e.</title>
        <authorList>
            <person name="Poehlein A."/>
            <person name="Wolter L."/>
            <person name="Daniel R."/>
            <person name="Brinkhoff T."/>
        </authorList>
    </citation>
    <scope>NUCLEOTIDE SEQUENCE [LARGE SCALE GENOMIC DNA]</scope>
    <source>
        <strain evidence="7 8">Lw-13e</strain>
    </source>
</reference>
<dbReference type="GO" id="GO:0016020">
    <property type="term" value="C:membrane"/>
    <property type="evidence" value="ECO:0007669"/>
    <property type="project" value="UniProtKB-SubCell"/>
</dbReference>
<comment type="subcellular location">
    <subcellularLocation>
        <location evidence="1">Membrane</location>
        <topology evidence="1">Single-pass membrane protein</topology>
    </subcellularLocation>
</comment>
<dbReference type="PANTHER" id="PTHR30168:SF0">
    <property type="entry name" value="INNER MEMBRANE PROTEIN"/>
    <property type="match status" value="1"/>
</dbReference>
<evidence type="ECO:0000256" key="4">
    <source>
        <dbReference type="ARBA" id="ARBA00023136"/>
    </source>
</evidence>
<keyword evidence="3 6" id="KW-1133">Transmembrane helix</keyword>
<evidence type="ECO:0000256" key="3">
    <source>
        <dbReference type="ARBA" id="ARBA00022989"/>
    </source>
</evidence>
<protein>
    <submittedName>
        <fullName evidence="7">Uncharacterized protein</fullName>
    </submittedName>
</protein>
<organism evidence="7 8">
    <name type="scientific">Pseudooceanicola algae</name>
    <dbReference type="NCBI Taxonomy" id="1537215"/>
    <lineage>
        <taxon>Bacteria</taxon>
        <taxon>Pseudomonadati</taxon>
        <taxon>Pseudomonadota</taxon>
        <taxon>Alphaproteobacteria</taxon>
        <taxon>Rhodobacterales</taxon>
        <taxon>Paracoccaceae</taxon>
        <taxon>Pseudooceanicola</taxon>
    </lineage>
</organism>
<evidence type="ECO:0000256" key="6">
    <source>
        <dbReference type="SAM" id="Phobius"/>
    </source>
</evidence>